<reference evidence="3" key="1">
    <citation type="submission" date="2021-02" db="EMBL/GenBank/DDBJ databases">
        <authorList>
            <person name="Nowell W R."/>
        </authorList>
    </citation>
    <scope>NUCLEOTIDE SEQUENCE</scope>
</reference>
<dbReference type="Proteomes" id="UP000663869">
    <property type="component" value="Unassembled WGS sequence"/>
</dbReference>
<dbReference type="EMBL" id="CAJOBP010000028">
    <property type="protein sequence ID" value="CAF4105305.1"/>
    <property type="molecule type" value="Genomic_DNA"/>
</dbReference>
<evidence type="ECO:0000313" key="6">
    <source>
        <dbReference type="EMBL" id="CAF4732060.1"/>
    </source>
</evidence>
<comment type="caution">
    <text evidence="3">The sequence shown here is derived from an EMBL/GenBank/DDBJ whole genome shotgun (WGS) entry which is preliminary data.</text>
</comment>
<sequence>MATRSHSRFTDDIYCTPVSTSSKIHVKTINVLRDEMFVSNLYHEYHDGKQYLPSPNKSILITRWKPFISIIEANDRPSTIIEFSADVFSHLLAQDELQVLECVELAAVRQYFTQAINTVVLISHTKRVINLDTKEIYGNAFAHATLEQLRSAFQSNYPSQVVNLIAIEAPSHGEGCYTDDQISYIVANCYASFKAAQILAPKTHAMNLHTSRSSDRNLSYKDANHFHTIIHTGWWGCGAYGNNRQMMIITQMLAAHWAQINKIIFHTQNNEHANDIARAKEIFENLKSQQQAKAVIDAIHKII</sequence>
<dbReference type="GO" id="GO:0009225">
    <property type="term" value="P:nucleotide-sugar metabolic process"/>
    <property type="evidence" value="ECO:0007669"/>
    <property type="project" value="TreeGrafter"/>
</dbReference>
<dbReference type="GO" id="GO:0004649">
    <property type="term" value="F:poly(ADP-ribose) glycohydrolase activity"/>
    <property type="evidence" value="ECO:0007669"/>
    <property type="project" value="InterPro"/>
</dbReference>
<proteinExistence type="predicted"/>
<dbReference type="GO" id="GO:0005634">
    <property type="term" value="C:nucleus"/>
    <property type="evidence" value="ECO:0007669"/>
    <property type="project" value="TreeGrafter"/>
</dbReference>
<dbReference type="GO" id="GO:1990966">
    <property type="term" value="P:ATP generation from poly-ADP-D-ribose"/>
    <property type="evidence" value="ECO:0007669"/>
    <property type="project" value="TreeGrafter"/>
</dbReference>
<dbReference type="PANTHER" id="PTHR12837">
    <property type="entry name" value="POLY ADP-RIBOSE GLYCOHYDROLASE"/>
    <property type="match status" value="1"/>
</dbReference>
<dbReference type="InterPro" id="IPR046372">
    <property type="entry name" value="PARG_cat_C"/>
</dbReference>
<dbReference type="Pfam" id="PF05028">
    <property type="entry name" value="PARG_cat_C"/>
    <property type="match status" value="1"/>
</dbReference>
<dbReference type="OrthoDB" id="10420518at2759"/>
<dbReference type="EMBL" id="CAJNYU010000281">
    <property type="protein sequence ID" value="CAF3346506.1"/>
    <property type="molecule type" value="Genomic_DNA"/>
</dbReference>
<dbReference type="AlphaFoldDB" id="A0A817VP12"/>
<dbReference type="Proteomes" id="UP000663873">
    <property type="component" value="Unassembled WGS sequence"/>
</dbReference>
<name>A0A817VP12_9BILA</name>
<dbReference type="GO" id="GO:0005737">
    <property type="term" value="C:cytoplasm"/>
    <property type="evidence" value="ECO:0007669"/>
    <property type="project" value="TreeGrafter"/>
</dbReference>
<dbReference type="GO" id="GO:0005975">
    <property type="term" value="P:carbohydrate metabolic process"/>
    <property type="evidence" value="ECO:0007669"/>
    <property type="project" value="InterPro"/>
</dbReference>
<dbReference type="EMBL" id="CAJOBQ010000468">
    <property type="protein sequence ID" value="CAF4362158.1"/>
    <property type="molecule type" value="Genomic_DNA"/>
</dbReference>
<dbReference type="GO" id="GO:0006282">
    <property type="term" value="P:regulation of DNA repair"/>
    <property type="evidence" value="ECO:0007669"/>
    <property type="project" value="InterPro"/>
</dbReference>
<dbReference type="Proteomes" id="UP000663848">
    <property type="component" value="Unassembled WGS sequence"/>
</dbReference>
<dbReference type="InterPro" id="IPR007724">
    <property type="entry name" value="Poly_GlycHdrlase"/>
</dbReference>
<evidence type="ECO:0000313" key="4">
    <source>
        <dbReference type="EMBL" id="CAF4105305.1"/>
    </source>
</evidence>
<organism evidence="3 7">
    <name type="scientific">Rotaria socialis</name>
    <dbReference type="NCBI Taxonomy" id="392032"/>
    <lineage>
        <taxon>Eukaryota</taxon>
        <taxon>Metazoa</taxon>
        <taxon>Spiralia</taxon>
        <taxon>Gnathifera</taxon>
        <taxon>Rotifera</taxon>
        <taxon>Eurotatoria</taxon>
        <taxon>Bdelloidea</taxon>
        <taxon>Philodinida</taxon>
        <taxon>Philodinidae</taxon>
        <taxon>Rotaria</taxon>
    </lineage>
</organism>
<feature type="domain" description="PARG catalytic Macro" evidence="1">
    <location>
        <begin position="86"/>
        <end position="273"/>
    </location>
</feature>
<keyword evidence="8" id="KW-1185">Reference proteome</keyword>
<evidence type="ECO:0000313" key="8">
    <source>
        <dbReference type="Proteomes" id="UP000663873"/>
    </source>
</evidence>
<dbReference type="PANTHER" id="PTHR12837:SF0">
    <property type="entry name" value="POLY(ADP-RIBOSE) GLYCOHYDROLASE"/>
    <property type="match status" value="1"/>
</dbReference>
<gene>
    <name evidence="3" type="ORF">FME351_LOCUS4081</name>
    <name evidence="6" type="ORF">QYT958_LOCUS19636</name>
    <name evidence="2" type="ORF">TIS948_LOCUS6226</name>
    <name evidence="5" type="ORF">TSG867_LOCUS10291</name>
    <name evidence="4" type="ORF">UJA718_LOCUS562</name>
</gene>
<evidence type="ECO:0000313" key="3">
    <source>
        <dbReference type="EMBL" id="CAF3346506.1"/>
    </source>
</evidence>
<protein>
    <recommendedName>
        <fullName evidence="1">PARG catalytic Macro domain-containing protein</fullName>
    </recommendedName>
</protein>
<dbReference type="Proteomes" id="UP000663825">
    <property type="component" value="Unassembled WGS sequence"/>
</dbReference>
<evidence type="ECO:0000259" key="1">
    <source>
        <dbReference type="Pfam" id="PF05028"/>
    </source>
</evidence>
<evidence type="ECO:0000313" key="7">
    <source>
        <dbReference type="Proteomes" id="UP000663869"/>
    </source>
</evidence>
<dbReference type="EMBL" id="CAJOBR010003284">
    <property type="protein sequence ID" value="CAF4732060.1"/>
    <property type="molecule type" value="Genomic_DNA"/>
</dbReference>
<dbReference type="EMBL" id="CAJNXB010000718">
    <property type="protein sequence ID" value="CAF3088950.1"/>
    <property type="molecule type" value="Genomic_DNA"/>
</dbReference>
<evidence type="ECO:0000313" key="5">
    <source>
        <dbReference type="EMBL" id="CAF4362158.1"/>
    </source>
</evidence>
<evidence type="ECO:0000313" key="2">
    <source>
        <dbReference type="EMBL" id="CAF3088950.1"/>
    </source>
</evidence>
<accession>A0A817VP12</accession>
<dbReference type="Proteomes" id="UP000663862">
    <property type="component" value="Unassembled WGS sequence"/>
</dbReference>